<dbReference type="STRING" id="1317121.ATO11_00125"/>
<sequence>MAEPELYEPDRIDGAPHPRETARLFGQDAAEAAFLDALGSGRLHHGWLLTGPQGVGKATLAWKIAAHLIANPPDDGGGLFGAPEPATSLDLPPDHPVLRRILAGSEPSLKLVRPTVNEKTGRPRTEIVVEDVRDLAGFFHLSATEGGRRVVIVDSADLLNTSAANALLKMLEEPPANAVLLLISHAPSRLLPTIRSRCRTLRLAPLGPDDMARALDQAEVTVDNPVAVAELSGGSVGTAIRLIDGGGLDLYAAIVKLAGTLPRIDRRQALALADHVAQRGKEARFDMFLDMMDLFLARLARTGAAGIPPAQQAAPGEATLMVRLAPDAASGRAWAQLAQTQGARLRHGRAVNLDPAALVLDTLLKLQDPNRALT</sequence>
<reference evidence="2 3" key="1">
    <citation type="journal article" date="2015" name="Int. J. Syst. Evol. Microbiol.">
        <title>Aestuariivita atlantica sp. nov., isolated from deep sea sediment of the Atlantic Ocean.</title>
        <authorList>
            <person name="Li G."/>
            <person name="Lai Q."/>
            <person name="Du Y."/>
            <person name="Liu X."/>
            <person name="Sun F."/>
            <person name="Shao Z."/>
        </authorList>
    </citation>
    <scope>NUCLEOTIDE SEQUENCE [LARGE SCALE GENOMIC DNA]</scope>
    <source>
        <strain evidence="2 3">22II-S11-z3</strain>
    </source>
</reference>
<organism evidence="2 3">
    <name type="scientific">Pseudaestuariivita atlantica</name>
    <dbReference type="NCBI Taxonomy" id="1317121"/>
    <lineage>
        <taxon>Bacteria</taxon>
        <taxon>Pseudomonadati</taxon>
        <taxon>Pseudomonadota</taxon>
        <taxon>Alphaproteobacteria</taxon>
        <taxon>Rhodobacterales</taxon>
        <taxon>Paracoccaceae</taxon>
        <taxon>Pseudaestuariivita</taxon>
    </lineage>
</organism>
<dbReference type="SUPFAM" id="SSF52540">
    <property type="entry name" value="P-loop containing nucleoside triphosphate hydrolases"/>
    <property type="match status" value="1"/>
</dbReference>
<dbReference type="PATRIC" id="fig|1317121.7.peg.27"/>
<dbReference type="InterPro" id="IPR003593">
    <property type="entry name" value="AAA+_ATPase"/>
</dbReference>
<evidence type="ECO:0000313" key="2">
    <source>
        <dbReference type="EMBL" id="KNG95102.1"/>
    </source>
</evidence>
<dbReference type="PANTHER" id="PTHR11669:SF8">
    <property type="entry name" value="DNA POLYMERASE III SUBUNIT DELTA"/>
    <property type="match status" value="1"/>
</dbReference>
<dbReference type="PANTHER" id="PTHR11669">
    <property type="entry name" value="REPLICATION FACTOR C / DNA POLYMERASE III GAMMA-TAU SUBUNIT"/>
    <property type="match status" value="1"/>
</dbReference>
<dbReference type="EMBL" id="AQQZ01000001">
    <property type="protein sequence ID" value="KNG95102.1"/>
    <property type="molecule type" value="Genomic_DNA"/>
</dbReference>
<evidence type="ECO:0000259" key="1">
    <source>
        <dbReference type="SMART" id="SM00382"/>
    </source>
</evidence>
<dbReference type="Gene3D" id="3.40.50.300">
    <property type="entry name" value="P-loop containing nucleotide triphosphate hydrolases"/>
    <property type="match status" value="1"/>
</dbReference>
<dbReference type="InterPro" id="IPR027417">
    <property type="entry name" value="P-loop_NTPase"/>
</dbReference>
<dbReference type="Pfam" id="PF13177">
    <property type="entry name" value="DNA_pol3_delta2"/>
    <property type="match status" value="1"/>
</dbReference>
<name>A0A0L1JTT8_9RHOB</name>
<dbReference type="AlphaFoldDB" id="A0A0L1JTT8"/>
<gene>
    <name evidence="2" type="ORF">ATO11_00125</name>
</gene>
<keyword evidence="3" id="KW-1185">Reference proteome</keyword>
<dbReference type="GO" id="GO:0009360">
    <property type="term" value="C:DNA polymerase III complex"/>
    <property type="evidence" value="ECO:0007669"/>
    <property type="project" value="TreeGrafter"/>
</dbReference>
<feature type="domain" description="AAA+ ATPase" evidence="1">
    <location>
        <begin position="43"/>
        <end position="206"/>
    </location>
</feature>
<protein>
    <submittedName>
        <fullName evidence="2">DNA polymerase III subunit delta</fullName>
    </submittedName>
</protein>
<evidence type="ECO:0000313" key="3">
    <source>
        <dbReference type="Proteomes" id="UP000036938"/>
    </source>
</evidence>
<dbReference type="Proteomes" id="UP000036938">
    <property type="component" value="Unassembled WGS sequence"/>
</dbReference>
<dbReference type="OrthoDB" id="9811073at2"/>
<dbReference type="InterPro" id="IPR050238">
    <property type="entry name" value="DNA_Rep/Repair_Clamp_Loader"/>
</dbReference>
<comment type="caution">
    <text evidence="2">The sequence shown here is derived from an EMBL/GenBank/DDBJ whole genome shotgun (WGS) entry which is preliminary data.</text>
</comment>
<dbReference type="RefSeq" id="WP_050528815.1">
    <property type="nucleotide sequence ID" value="NZ_AQQZ01000001.1"/>
</dbReference>
<dbReference type="SMART" id="SM00382">
    <property type="entry name" value="AAA"/>
    <property type="match status" value="1"/>
</dbReference>
<proteinExistence type="predicted"/>
<accession>A0A0L1JTT8</accession>
<dbReference type="GO" id="GO:0006261">
    <property type="term" value="P:DNA-templated DNA replication"/>
    <property type="evidence" value="ECO:0007669"/>
    <property type="project" value="TreeGrafter"/>
</dbReference>
<dbReference type="NCBIfam" id="NF005677">
    <property type="entry name" value="PRK07471.1"/>
    <property type="match status" value="1"/>
</dbReference>